<dbReference type="Pfam" id="PF01266">
    <property type="entry name" value="DAO"/>
    <property type="match status" value="1"/>
</dbReference>
<dbReference type="Gene3D" id="3.50.50.60">
    <property type="entry name" value="FAD/NAD(P)-binding domain"/>
    <property type="match status" value="1"/>
</dbReference>
<feature type="domain" description="FAD dependent oxidoreductase" evidence="2">
    <location>
        <begin position="4"/>
        <end position="38"/>
    </location>
</feature>
<keyword evidence="4" id="KW-1185">Reference proteome</keyword>
<evidence type="ECO:0000313" key="4">
    <source>
        <dbReference type="Proteomes" id="UP000783871"/>
    </source>
</evidence>
<evidence type="ECO:0000259" key="2">
    <source>
        <dbReference type="Pfam" id="PF01266"/>
    </source>
</evidence>
<name>A0ABX0ZA76_9ACTN</name>
<dbReference type="Proteomes" id="UP000783871">
    <property type="component" value="Unassembled WGS sequence"/>
</dbReference>
<dbReference type="RefSeq" id="WP_168001737.1">
    <property type="nucleotide sequence ID" value="NZ_JAATEO010000015.1"/>
</dbReference>
<comment type="caution">
    <text evidence="3">The sequence shown here is derived from an EMBL/GenBank/DDBJ whole genome shotgun (WGS) entry which is preliminary data.</text>
</comment>
<proteinExistence type="inferred from homology"/>
<sequence length="452" mass="49203">MSQRVLVLGGGIAGTAAAIALARRGHPVTVVERDPPPADPTADPFLHWPRRGVPQFRLPHGFSARARNLLLRHAPDVLARLRANGVEEMNLFKRLIPEDQWVAADDTFTNVWARRAVFELALRLTAEEEPGVEFRCPAVVNGLRFDWTSAGPRVASVRLADGDVLTADVVLDCLGQRSPMSRWLAAEGIRVPTEVQDCETVYYSRYFRFTDTCELPRTSVATLRGEFADGWFIGFPGDHDTYAFSFECHPDNRNARALRHTSIWEAVARGIPALAPWVDPANGTPLEGVQVMAGNRSLRRRYVIDGQPVVLGLLSAGDSLCASNPAYGWGSAMALTYAFAAGEAVDVGGGDPVATALAYDAATAREADAVYRESASMDRARIYRITGQPVPDEDKAEMARQDLISAALSGGVLHDLELGRAFNRRVNLVGPADAVLDGTDLVRHAERLRTPA</sequence>
<dbReference type="PANTHER" id="PTHR43747:SF1">
    <property type="entry name" value="SLR1998 PROTEIN"/>
    <property type="match status" value="1"/>
</dbReference>
<dbReference type="SUPFAM" id="SSF51905">
    <property type="entry name" value="FAD/NAD(P)-binding domain"/>
    <property type="match status" value="1"/>
</dbReference>
<dbReference type="InterPro" id="IPR006076">
    <property type="entry name" value="FAD-dep_OxRdtase"/>
</dbReference>
<protein>
    <submittedName>
        <fullName evidence="3">FAD-dependent oxidoreductase</fullName>
    </submittedName>
</protein>
<accession>A0ABX0ZA76</accession>
<gene>
    <name evidence="3" type="ORF">HCJ94_15565</name>
</gene>
<evidence type="ECO:0000256" key="1">
    <source>
        <dbReference type="ARBA" id="ARBA00038396"/>
    </source>
</evidence>
<dbReference type="InterPro" id="IPR036188">
    <property type="entry name" value="FAD/NAD-bd_sf"/>
</dbReference>
<dbReference type="EMBL" id="JAATEO010000015">
    <property type="protein sequence ID" value="NJP33364.1"/>
    <property type="molecule type" value="Genomic_DNA"/>
</dbReference>
<organism evidence="3 4">
    <name type="scientific">Micromonospora thermarum</name>
    <dbReference type="NCBI Taxonomy" id="2720024"/>
    <lineage>
        <taxon>Bacteria</taxon>
        <taxon>Bacillati</taxon>
        <taxon>Actinomycetota</taxon>
        <taxon>Actinomycetes</taxon>
        <taxon>Micromonosporales</taxon>
        <taxon>Micromonosporaceae</taxon>
        <taxon>Micromonospora</taxon>
    </lineage>
</organism>
<dbReference type="PANTHER" id="PTHR43747">
    <property type="entry name" value="FAD-BINDING PROTEIN"/>
    <property type="match status" value="1"/>
</dbReference>
<dbReference type="InterPro" id="IPR050816">
    <property type="entry name" value="Flavin-dep_Halogenase_NPB"/>
</dbReference>
<reference evidence="3 4" key="1">
    <citation type="submission" date="2020-03" db="EMBL/GenBank/DDBJ databases">
        <title>WGS of actinomycetes isolated from Thailand.</title>
        <authorList>
            <person name="Thawai C."/>
        </authorList>
    </citation>
    <scope>NUCLEOTIDE SEQUENCE [LARGE SCALE GENOMIC DNA]</scope>
    <source>
        <strain evidence="3 4">HSS6-12</strain>
    </source>
</reference>
<evidence type="ECO:0000313" key="3">
    <source>
        <dbReference type="EMBL" id="NJP33364.1"/>
    </source>
</evidence>
<comment type="similarity">
    <text evidence="1">Belongs to the flavin-dependent halogenase family. Bacterial tryptophan halogenase subfamily.</text>
</comment>